<dbReference type="Proteomes" id="UP000319342">
    <property type="component" value="Chromosome"/>
</dbReference>
<name>A0A518D4W4_9BACT</name>
<feature type="compositionally biased region" description="Gly residues" evidence="1">
    <location>
        <begin position="146"/>
        <end position="158"/>
    </location>
</feature>
<accession>A0A518D4W4</accession>
<gene>
    <name evidence="2" type="ORF">Pla163_36610</name>
</gene>
<feature type="region of interest" description="Disordered" evidence="1">
    <location>
        <begin position="138"/>
        <end position="171"/>
    </location>
</feature>
<evidence type="ECO:0000313" key="3">
    <source>
        <dbReference type="Proteomes" id="UP000319342"/>
    </source>
</evidence>
<dbReference type="EMBL" id="CP036290">
    <property type="protein sequence ID" value="QDU86510.1"/>
    <property type="molecule type" value="Genomic_DNA"/>
</dbReference>
<reference evidence="2 3" key="1">
    <citation type="submission" date="2019-02" db="EMBL/GenBank/DDBJ databases">
        <title>Deep-cultivation of Planctomycetes and their phenomic and genomic characterization uncovers novel biology.</title>
        <authorList>
            <person name="Wiegand S."/>
            <person name="Jogler M."/>
            <person name="Boedeker C."/>
            <person name="Pinto D."/>
            <person name="Vollmers J."/>
            <person name="Rivas-Marin E."/>
            <person name="Kohn T."/>
            <person name="Peeters S.H."/>
            <person name="Heuer A."/>
            <person name="Rast P."/>
            <person name="Oberbeckmann S."/>
            <person name="Bunk B."/>
            <person name="Jeske O."/>
            <person name="Meyerdierks A."/>
            <person name="Storesund J.E."/>
            <person name="Kallscheuer N."/>
            <person name="Luecker S."/>
            <person name="Lage O.M."/>
            <person name="Pohl T."/>
            <person name="Merkel B.J."/>
            <person name="Hornburger P."/>
            <person name="Mueller R.-W."/>
            <person name="Bruemmer F."/>
            <person name="Labrenz M."/>
            <person name="Spormann A.M."/>
            <person name="Op den Camp H."/>
            <person name="Overmann J."/>
            <person name="Amann R."/>
            <person name="Jetten M.S.M."/>
            <person name="Mascher T."/>
            <person name="Medema M.H."/>
            <person name="Devos D.P."/>
            <person name="Kaster A.-K."/>
            <person name="Ovreas L."/>
            <person name="Rohde M."/>
            <person name="Galperin M.Y."/>
            <person name="Jogler C."/>
        </authorList>
    </citation>
    <scope>NUCLEOTIDE SEQUENCE [LARGE SCALE GENOMIC DNA]</scope>
    <source>
        <strain evidence="2 3">Pla163</strain>
    </source>
</reference>
<protein>
    <submittedName>
        <fullName evidence="2">Uncharacterized protein</fullName>
    </submittedName>
</protein>
<evidence type="ECO:0000256" key="1">
    <source>
        <dbReference type="SAM" id="MobiDB-lite"/>
    </source>
</evidence>
<keyword evidence="3" id="KW-1185">Reference proteome</keyword>
<organism evidence="2 3">
    <name type="scientific">Rohdeia mirabilis</name>
    <dbReference type="NCBI Taxonomy" id="2528008"/>
    <lineage>
        <taxon>Bacteria</taxon>
        <taxon>Pseudomonadati</taxon>
        <taxon>Planctomycetota</taxon>
        <taxon>Planctomycetia</taxon>
        <taxon>Planctomycetia incertae sedis</taxon>
        <taxon>Rohdeia</taxon>
    </lineage>
</organism>
<evidence type="ECO:0000313" key="2">
    <source>
        <dbReference type="EMBL" id="QDU86510.1"/>
    </source>
</evidence>
<sequence length="211" mass="21354">MGTHVQPVVTIDTDQHFSTWRVPAGLTVFVADGVRIQIDGDVFIEGAVTGAPIPSSAGPRPKRGSTYTIANNGVVWVDAPISGGRGPDGDDELPDAGDGGAVIVEAPLVVTLEGFLRGGDGGDGGTVVVRTLALTPHPDAQRTGGDIVGGDGGMGGQAPAGSDRLPASGGRGGSIWPHDDSDELLFALGVVDRSEEGQARFVDVLLRASGL</sequence>
<dbReference type="RefSeq" id="WP_145191885.1">
    <property type="nucleotide sequence ID" value="NZ_CP036290.1"/>
</dbReference>
<proteinExistence type="predicted"/>
<dbReference type="AlphaFoldDB" id="A0A518D4W4"/>